<organism evidence="1 2">
    <name type="scientific">Sporomusa acidovorans (strain ATCC 49682 / DSM 3132 / Mol)</name>
    <dbReference type="NCBI Taxonomy" id="1123286"/>
    <lineage>
        <taxon>Bacteria</taxon>
        <taxon>Bacillati</taxon>
        <taxon>Bacillota</taxon>
        <taxon>Negativicutes</taxon>
        <taxon>Selenomonadales</taxon>
        <taxon>Sporomusaceae</taxon>
        <taxon>Sporomusa</taxon>
    </lineage>
</organism>
<dbReference type="Proteomes" id="UP000216052">
    <property type="component" value="Chromosome"/>
</dbReference>
<gene>
    <name evidence="1" type="ORF">SPACI_031740</name>
</gene>
<name>A0ABZ3J4D3_SPOA4</name>
<evidence type="ECO:0008006" key="3">
    <source>
        <dbReference type="Google" id="ProtNLM"/>
    </source>
</evidence>
<evidence type="ECO:0000313" key="2">
    <source>
        <dbReference type="Proteomes" id="UP000216052"/>
    </source>
</evidence>
<proteinExistence type="predicted"/>
<keyword evidence="2" id="KW-1185">Reference proteome</keyword>
<evidence type="ECO:0000313" key="1">
    <source>
        <dbReference type="EMBL" id="XFO73100.1"/>
    </source>
</evidence>
<protein>
    <recommendedName>
        <fullName evidence="3">YkuS family protein</fullName>
    </recommendedName>
</protein>
<dbReference type="InterPro" id="IPR005370">
    <property type="entry name" value="UPF0180"/>
</dbReference>
<dbReference type="Pfam" id="PF03698">
    <property type="entry name" value="UPF0180"/>
    <property type="match status" value="1"/>
</dbReference>
<sequence length="80" mass="8716">MFFVAKKVAVEDNLSSIKQALEKRGYTVVSPKNAENVMACVVMGMDNNLMDIQNTVTKAPVIDAAGMTPEQVVSRIESLQ</sequence>
<reference evidence="1" key="1">
    <citation type="submission" date="2024-05" db="EMBL/GenBank/DDBJ databases">
        <title>Isolation and characterization of Sporomusa carbonis sp. nov., a carboxydotrophic hydrogenogen in the genus of Sporomusa isolated from a charcoal burning pile.</title>
        <authorList>
            <person name="Boeer T."/>
            <person name="Rosenbaum F."/>
            <person name="Eysell L."/>
            <person name="Mueller V."/>
            <person name="Daniel R."/>
            <person name="Poehlein A."/>
        </authorList>
    </citation>
    <scope>NUCLEOTIDE SEQUENCE [LARGE SCALE GENOMIC DNA]</scope>
    <source>
        <strain evidence="1">DSM 3132</strain>
    </source>
</reference>
<accession>A0ABZ3J4D3</accession>
<dbReference type="EMBL" id="CP155571">
    <property type="protein sequence ID" value="XFO73100.1"/>
    <property type="molecule type" value="Genomic_DNA"/>
</dbReference>